<comment type="caution">
    <text evidence="3">The sequence shown here is derived from an EMBL/GenBank/DDBJ whole genome shotgun (WGS) entry which is preliminary data.</text>
</comment>
<dbReference type="EMBL" id="MCFD01000005">
    <property type="protein sequence ID" value="ORX70694.1"/>
    <property type="molecule type" value="Genomic_DNA"/>
</dbReference>
<dbReference type="STRING" id="61395.A0A1Y1WC07"/>
<feature type="compositionally biased region" description="Pro residues" evidence="2">
    <location>
        <begin position="231"/>
        <end position="244"/>
    </location>
</feature>
<feature type="compositionally biased region" description="Pro residues" evidence="2">
    <location>
        <begin position="285"/>
        <end position="300"/>
    </location>
</feature>
<organism evidence="3 4">
    <name type="scientific">Linderina pennispora</name>
    <dbReference type="NCBI Taxonomy" id="61395"/>
    <lineage>
        <taxon>Eukaryota</taxon>
        <taxon>Fungi</taxon>
        <taxon>Fungi incertae sedis</taxon>
        <taxon>Zoopagomycota</taxon>
        <taxon>Kickxellomycotina</taxon>
        <taxon>Kickxellomycetes</taxon>
        <taxon>Kickxellales</taxon>
        <taxon>Kickxellaceae</taxon>
        <taxon>Linderina</taxon>
    </lineage>
</organism>
<protein>
    <submittedName>
        <fullName evidence="3">Uncharacterized protein</fullName>
    </submittedName>
</protein>
<feature type="compositionally biased region" description="Basic and acidic residues" evidence="2">
    <location>
        <begin position="396"/>
        <end position="408"/>
    </location>
</feature>
<evidence type="ECO:0000313" key="4">
    <source>
        <dbReference type="Proteomes" id="UP000193922"/>
    </source>
</evidence>
<feature type="compositionally biased region" description="Pro residues" evidence="2">
    <location>
        <begin position="269"/>
        <end position="278"/>
    </location>
</feature>
<evidence type="ECO:0000313" key="3">
    <source>
        <dbReference type="EMBL" id="ORX70694.1"/>
    </source>
</evidence>
<feature type="coiled-coil region" evidence="1">
    <location>
        <begin position="81"/>
        <end position="122"/>
    </location>
</feature>
<evidence type="ECO:0000256" key="1">
    <source>
        <dbReference type="SAM" id="Coils"/>
    </source>
</evidence>
<accession>A0A1Y1WC07</accession>
<dbReference type="Proteomes" id="UP000193922">
    <property type="component" value="Unassembled WGS sequence"/>
</dbReference>
<sequence length="656" mass="72590">MIRLPGTLGRSLQASLDKRHWQPLLRCPSLSIFFFFTPMSHQLTDPLIDTFKAALVHITNANDRVKVLFAIESRALLLECERTYQVQLDELQQKHSRAREQLERKQAQISEERLRVDQLRRKTAGSKFKWITKELDSAVSGLEFSELMVERAEKAVDDSATELQRAKEDGARETRQFRDDAHRAYEACANILDVIPADPDTQRGAPGICQQFMAVIPVKTASVPLSKPEHTLPPPLPPPPPPPQTRASVSPDLEGARSRPQMNQRGCSLPPPPPPPPLVSELAPYLPPPPPPPNYIPLPGPKNEVQPAPRPVPYIPGARAHYPPPPLTRLPSPPPSHALGDTHMQSVEEVSPPRIPPRPRYMSMPAVTEPAHASPPPLPQTQRPGRALQQPTAYGDKLHPPLDSDMHRQSAPPKMPQPPPKPASLKLALRYQRPASRPIVMSINNSLETQLAVRRFQTQLPRKFLIRMPSPTSPDIDSVRRAVFGHVWACIRAMLQESVPGIARAELIDNMATSSTGVSIDVYDGRVNHPILRMPVDITGSFKRCPQQQDYPCDVPPANSQESANIHRLEGEFGGMCDPIAIERAIKSLVQQRIATEPLSQECGVVIAAEGMLLARRTDHQGVEISPLVAFNGTVPHPVAAIGFYVMEALNRLADC</sequence>
<name>A0A1Y1WC07_9FUNG</name>
<proteinExistence type="predicted"/>
<feature type="compositionally biased region" description="Pro residues" evidence="2">
    <location>
        <begin position="413"/>
        <end position="422"/>
    </location>
</feature>
<reference evidence="3 4" key="1">
    <citation type="submission" date="2016-07" db="EMBL/GenBank/DDBJ databases">
        <title>Pervasive Adenine N6-methylation of Active Genes in Fungi.</title>
        <authorList>
            <consortium name="DOE Joint Genome Institute"/>
            <person name="Mondo S.J."/>
            <person name="Dannebaum R.O."/>
            <person name="Kuo R.C."/>
            <person name="Labutti K."/>
            <person name="Haridas S."/>
            <person name="Kuo A."/>
            <person name="Salamov A."/>
            <person name="Ahrendt S.R."/>
            <person name="Lipzen A."/>
            <person name="Sullivan W."/>
            <person name="Andreopoulos W.B."/>
            <person name="Clum A."/>
            <person name="Lindquist E."/>
            <person name="Daum C."/>
            <person name="Ramamoorthy G.K."/>
            <person name="Gryganskyi A."/>
            <person name="Culley D."/>
            <person name="Magnuson J.K."/>
            <person name="James T.Y."/>
            <person name="O'Malley M.A."/>
            <person name="Stajich J.E."/>
            <person name="Spatafora J.W."/>
            <person name="Visel A."/>
            <person name="Grigoriev I.V."/>
        </authorList>
    </citation>
    <scope>NUCLEOTIDE SEQUENCE [LARGE SCALE GENOMIC DNA]</scope>
    <source>
        <strain evidence="3 4">ATCC 12442</strain>
    </source>
</reference>
<dbReference type="AlphaFoldDB" id="A0A1Y1WC07"/>
<feature type="compositionally biased region" description="Pro residues" evidence="2">
    <location>
        <begin position="322"/>
        <end position="336"/>
    </location>
</feature>
<keyword evidence="1" id="KW-0175">Coiled coil</keyword>
<dbReference type="GeneID" id="63800051"/>
<gene>
    <name evidence="3" type="ORF">DL89DRAFT_138731</name>
</gene>
<feature type="region of interest" description="Disordered" evidence="2">
    <location>
        <begin position="225"/>
        <end position="423"/>
    </location>
</feature>
<keyword evidence="4" id="KW-1185">Reference proteome</keyword>
<dbReference type="RefSeq" id="XP_040744273.1">
    <property type="nucleotide sequence ID" value="XM_040883403.1"/>
</dbReference>
<evidence type="ECO:0000256" key="2">
    <source>
        <dbReference type="SAM" id="MobiDB-lite"/>
    </source>
</evidence>
<dbReference type="OrthoDB" id="10020333at2759"/>